<dbReference type="HOGENOM" id="CLU_1664445_0_0_4"/>
<name>B4RKJ9_NEIG2</name>
<evidence type="ECO:0000313" key="3">
    <source>
        <dbReference type="Proteomes" id="UP000002564"/>
    </source>
</evidence>
<accession>B4RKJ9</accession>
<gene>
    <name evidence="2" type="ordered locus">NGK_0659</name>
</gene>
<sequence length="187" mass="21053">MGISQPTRDLKNALKRKFERKYGMTVQNTQTETVRTEAAPQQGGNTNPGYYKNRAFECVGFAQYLNFNLGNAFKYIWRHKEKGGREDLEKALRYLERQRADAPKFKKLKCRRYEKMYAGLKDCGFDGGTEAALLAVISAAYYIRDGEDNFAWAAACVEDLLEKMPPEAGRAPHPESPMPPETAGGGI</sequence>
<dbReference type="Proteomes" id="UP000002564">
    <property type="component" value="Chromosome"/>
</dbReference>
<dbReference type="Pfam" id="PF11753">
    <property type="entry name" value="DUF3310"/>
    <property type="match status" value="1"/>
</dbReference>
<organism evidence="2 3">
    <name type="scientific">Neisseria gonorrhoeae (strain NCCP11945)</name>
    <dbReference type="NCBI Taxonomy" id="521006"/>
    <lineage>
        <taxon>Bacteria</taxon>
        <taxon>Pseudomonadati</taxon>
        <taxon>Pseudomonadota</taxon>
        <taxon>Betaproteobacteria</taxon>
        <taxon>Neisseriales</taxon>
        <taxon>Neisseriaceae</taxon>
        <taxon>Neisseria</taxon>
    </lineage>
</organism>
<dbReference type="InterPro" id="IPR021739">
    <property type="entry name" value="SaV-like"/>
</dbReference>
<dbReference type="EMBL" id="CP001050">
    <property type="protein sequence ID" value="ACF29342.1"/>
    <property type="molecule type" value="Genomic_DNA"/>
</dbReference>
<reference evidence="2 3" key="1">
    <citation type="journal article" date="2008" name="J. Bacteriol.">
        <title>Complete genome sequence of Neisseria gonorrhoeae NCCP11945.</title>
        <authorList>
            <person name="Chung G.T."/>
            <person name="Yoo J.S."/>
            <person name="Oh H.B."/>
            <person name="Lee Y.S."/>
            <person name="Cha S.H."/>
            <person name="Kim S.J."/>
            <person name="Yoo C.K."/>
        </authorList>
    </citation>
    <scope>NUCLEOTIDE SEQUENCE [LARGE SCALE GENOMIC DNA]</scope>
    <source>
        <strain evidence="2 3">NCCP11945</strain>
    </source>
</reference>
<proteinExistence type="predicted"/>
<feature type="region of interest" description="Disordered" evidence="1">
    <location>
        <begin position="165"/>
        <end position="187"/>
    </location>
</feature>
<dbReference type="AlphaFoldDB" id="B4RKJ9"/>
<evidence type="ECO:0000256" key="1">
    <source>
        <dbReference type="SAM" id="MobiDB-lite"/>
    </source>
</evidence>
<protein>
    <submittedName>
        <fullName evidence="2">Putative phage associated protein</fullName>
    </submittedName>
</protein>
<evidence type="ECO:0000313" key="2">
    <source>
        <dbReference type="EMBL" id="ACF29342.1"/>
    </source>
</evidence>
<dbReference type="KEGG" id="ngk:NGK_0659"/>